<evidence type="ECO:0000313" key="12">
    <source>
        <dbReference type="Proteomes" id="UP000321412"/>
    </source>
</evidence>
<dbReference type="SUPFAM" id="SSF56112">
    <property type="entry name" value="Protein kinase-like (PK-like)"/>
    <property type="match status" value="1"/>
</dbReference>
<feature type="compositionally biased region" description="Low complexity" evidence="8">
    <location>
        <begin position="34"/>
        <end position="44"/>
    </location>
</feature>
<evidence type="ECO:0000256" key="5">
    <source>
        <dbReference type="ARBA" id="ARBA00022777"/>
    </source>
</evidence>
<dbReference type="Pfam" id="PF00069">
    <property type="entry name" value="Pkinase"/>
    <property type="match status" value="1"/>
</dbReference>
<evidence type="ECO:0000256" key="9">
    <source>
        <dbReference type="SAM" id="Phobius"/>
    </source>
</evidence>
<evidence type="ECO:0000256" key="4">
    <source>
        <dbReference type="ARBA" id="ARBA00022741"/>
    </source>
</evidence>
<keyword evidence="9" id="KW-0812">Transmembrane</keyword>
<keyword evidence="9" id="KW-0472">Membrane</keyword>
<protein>
    <recommendedName>
        <fullName evidence="1">non-specific serine/threonine protein kinase</fullName>
        <ecNumber evidence="1">2.7.11.1</ecNumber>
    </recommendedName>
</protein>
<feature type="binding site" evidence="7">
    <location>
        <position position="124"/>
    </location>
    <ligand>
        <name>ATP</name>
        <dbReference type="ChEBI" id="CHEBI:30616"/>
    </ligand>
</feature>
<dbReference type="PANTHER" id="PTHR43289">
    <property type="entry name" value="MITOGEN-ACTIVATED PROTEIN KINASE KINASE KINASE 20-RELATED"/>
    <property type="match status" value="1"/>
</dbReference>
<dbReference type="OrthoDB" id="5488032at2"/>
<reference evidence="11 12" key="1">
    <citation type="submission" date="2019-08" db="EMBL/GenBank/DDBJ databases">
        <title>Bradymonadales sp. TMQ4.</title>
        <authorList>
            <person name="Liang Q."/>
        </authorList>
    </citation>
    <scope>NUCLEOTIDE SEQUENCE [LARGE SCALE GENOMIC DNA]</scope>
    <source>
        <strain evidence="11 12">TMQ4</strain>
    </source>
</reference>
<dbReference type="Gene3D" id="3.30.200.20">
    <property type="entry name" value="Phosphorylase Kinase, domain 1"/>
    <property type="match status" value="1"/>
</dbReference>
<name>A0A5C6XLC7_9DELT</name>
<feature type="compositionally biased region" description="Low complexity" evidence="8">
    <location>
        <begin position="60"/>
        <end position="72"/>
    </location>
</feature>
<accession>A0A5C6XLC7</accession>
<dbReference type="AlphaFoldDB" id="A0A5C6XLC7"/>
<dbReference type="GO" id="GO:0004674">
    <property type="term" value="F:protein serine/threonine kinase activity"/>
    <property type="evidence" value="ECO:0007669"/>
    <property type="project" value="UniProtKB-KW"/>
</dbReference>
<dbReference type="PANTHER" id="PTHR43289:SF34">
    <property type="entry name" value="SERINE_THREONINE-PROTEIN KINASE YBDM-RELATED"/>
    <property type="match status" value="1"/>
</dbReference>
<dbReference type="InterPro" id="IPR000719">
    <property type="entry name" value="Prot_kinase_dom"/>
</dbReference>
<keyword evidence="9" id="KW-1133">Transmembrane helix</keyword>
<comment type="caution">
    <text evidence="11">The sequence shown here is derived from an EMBL/GenBank/DDBJ whole genome shotgun (WGS) entry which is preliminary data.</text>
</comment>
<feature type="compositionally biased region" description="Polar residues" evidence="8">
    <location>
        <begin position="50"/>
        <end position="59"/>
    </location>
</feature>
<keyword evidence="5 11" id="KW-0418">Kinase</keyword>
<keyword evidence="12" id="KW-1185">Reference proteome</keyword>
<dbReference type="SMART" id="SM00220">
    <property type="entry name" value="S_TKc"/>
    <property type="match status" value="1"/>
</dbReference>
<organism evidence="11 12">
    <name type="scientific">Lujinxingia vulgaris</name>
    <dbReference type="NCBI Taxonomy" id="2600176"/>
    <lineage>
        <taxon>Bacteria</taxon>
        <taxon>Deltaproteobacteria</taxon>
        <taxon>Bradymonadales</taxon>
        <taxon>Lujinxingiaceae</taxon>
        <taxon>Lujinxingia</taxon>
    </lineage>
</organism>
<dbReference type="RefSeq" id="WP_146979451.1">
    <property type="nucleotide sequence ID" value="NZ_VOSM01000001.1"/>
</dbReference>
<dbReference type="EC" id="2.7.11.1" evidence="1"/>
<feature type="domain" description="Protein kinase" evidence="10">
    <location>
        <begin position="95"/>
        <end position="363"/>
    </location>
</feature>
<evidence type="ECO:0000313" key="11">
    <source>
        <dbReference type="EMBL" id="TXD39015.1"/>
    </source>
</evidence>
<dbReference type="InterPro" id="IPR017441">
    <property type="entry name" value="Protein_kinase_ATP_BS"/>
</dbReference>
<dbReference type="EMBL" id="VOSM01000001">
    <property type="protein sequence ID" value="TXD39015.1"/>
    <property type="molecule type" value="Genomic_DNA"/>
</dbReference>
<evidence type="ECO:0000256" key="8">
    <source>
        <dbReference type="SAM" id="MobiDB-lite"/>
    </source>
</evidence>
<dbReference type="Proteomes" id="UP000321412">
    <property type="component" value="Unassembled WGS sequence"/>
</dbReference>
<dbReference type="FunFam" id="1.10.510.10:FF:000021">
    <property type="entry name" value="Serine/threonine protein kinase"/>
    <property type="match status" value="1"/>
</dbReference>
<keyword evidence="6 7" id="KW-0067">ATP-binding</keyword>
<evidence type="ECO:0000256" key="3">
    <source>
        <dbReference type="ARBA" id="ARBA00022679"/>
    </source>
</evidence>
<evidence type="ECO:0000256" key="2">
    <source>
        <dbReference type="ARBA" id="ARBA00022527"/>
    </source>
</evidence>
<dbReference type="InterPro" id="IPR008271">
    <property type="entry name" value="Ser/Thr_kinase_AS"/>
</dbReference>
<keyword evidence="3" id="KW-0808">Transferase</keyword>
<evidence type="ECO:0000256" key="6">
    <source>
        <dbReference type="ARBA" id="ARBA00022840"/>
    </source>
</evidence>
<sequence length="478" mass="51773">MRICPKCNRRFPDNTLFCPDDGKALVHRVDNPTPADSAPPASAPMRNPHPTGQQHSGQQPGRAPTRTNPPAAARRDTSPPLDPNNLVGQSLFGEYTITRKLGEGGMGAVYLAQQNSIDQKIAVKVLHEHSAESEELIQRFHREARVVSMLTHPNIIRVFIFGRTDGGLLYLAMEYVEGQSLRDRMGSQPMEEIQAIKLMKQLCSGLSEAHDLGIIHRDLKPDNVLLTNFRGESNFVKILDFGIAKINEVEGGPEQQKLTQAGIVYGTPEYLSPEQAQALELDHRTDLYSLGVMLFELLTGKVPFTGTTPVQILTAHVFNEVPKPSSVAPGPIAPTMERIILKALSKDPADRFEDAMAMFEALVAREQEIIRERGLSGRAAYVPGMELTGMYRAIDLSQEQPGLPPAASVEEVESAPTLAMAAPVTGAPAAGAAAAAAAQPSQPAKSNDSTRTIITVVIGLASFIFLVLVAIIGYLLTR</sequence>
<dbReference type="PROSITE" id="PS00107">
    <property type="entry name" value="PROTEIN_KINASE_ATP"/>
    <property type="match status" value="1"/>
</dbReference>
<dbReference type="PROSITE" id="PS50011">
    <property type="entry name" value="PROTEIN_KINASE_DOM"/>
    <property type="match status" value="1"/>
</dbReference>
<gene>
    <name evidence="11" type="ORF">FRC98_01020</name>
</gene>
<keyword evidence="4 7" id="KW-0547">Nucleotide-binding</keyword>
<evidence type="ECO:0000259" key="10">
    <source>
        <dbReference type="PROSITE" id="PS50011"/>
    </source>
</evidence>
<dbReference type="Gene3D" id="1.10.510.10">
    <property type="entry name" value="Transferase(Phosphotransferase) domain 1"/>
    <property type="match status" value="1"/>
</dbReference>
<feature type="region of interest" description="Disordered" evidence="8">
    <location>
        <begin position="27"/>
        <end position="88"/>
    </location>
</feature>
<keyword evidence="2" id="KW-0723">Serine/threonine-protein kinase</keyword>
<feature type="transmembrane region" description="Helical" evidence="9">
    <location>
        <begin position="453"/>
        <end position="476"/>
    </location>
</feature>
<dbReference type="CDD" id="cd14014">
    <property type="entry name" value="STKc_PknB_like"/>
    <property type="match status" value="1"/>
</dbReference>
<evidence type="ECO:0000256" key="7">
    <source>
        <dbReference type="PROSITE-ProRule" id="PRU10141"/>
    </source>
</evidence>
<dbReference type="PROSITE" id="PS00108">
    <property type="entry name" value="PROTEIN_KINASE_ST"/>
    <property type="match status" value="1"/>
</dbReference>
<proteinExistence type="predicted"/>
<dbReference type="InterPro" id="IPR011009">
    <property type="entry name" value="Kinase-like_dom_sf"/>
</dbReference>
<evidence type="ECO:0000256" key="1">
    <source>
        <dbReference type="ARBA" id="ARBA00012513"/>
    </source>
</evidence>
<dbReference type="GO" id="GO:0005524">
    <property type="term" value="F:ATP binding"/>
    <property type="evidence" value="ECO:0007669"/>
    <property type="project" value="UniProtKB-UniRule"/>
</dbReference>